<comment type="similarity">
    <text evidence="1">Belongs to the AHA1 family.</text>
</comment>
<dbReference type="Pfam" id="PF08327">
    <property type="entry name" value="AHSA1"/>
    <property type="match status" value="1"/>
</dbReference>
<name>A0A956NJB2_UNCEI</name>
<dbReference type="InterPro" id="IPR023393">
    <property type="entry name" value="START-like_dom_sf"/>
</dbReference>
<evidence type="ECO:0000259" key="2">
    <source>
        <dbReference type="Pfam" id="PF08327"/>
    </source>
</evidence>
<dbReference type="InterPro" id="IPR013538">
    <property type="entry name" value="ASHA1/2-like_C"/>
</dbReference>
<accession>A0A956NJB2</accession>
<reference evidence="3" key="2">
    <citation type="journal article" date="2021" name="Microbiome">
        <title>Successional dynamics and alternative stable states in a saline activated sludge microbial community over 9 years.</title>
        <authorList>
            <person name="Wang Y."/>
            <person name="Ye J."/>
            <person name="Ju F."/>
            <person name="Liu L."/>
            <person name="Boyd J.A."/>
            <person name="Deng Y."/>
            <person name="Parks D.H."/>
            <person name="Jiang X."/>
            <person name="Yin X."/>
            <person name="Woodcroft B.J."/>
            <person name="Tyson G.W."/>
            <person name="Hugenholtz P."/>
            <person name="Polz M.F."/>
            <person name="Zhang T."/>
        </authorList>
    </citation>
    <scope>NUCLEOTIDE SEQUENCE</scope>
    <source>
        <strain evidence="3">HKST-UBA02</strain>
    </source>
</reference>
<dbReference type="Gene3D" id="3.30.530.20">
    <property type="match status" value="1"/>
</dbReference>
<proteinExistence type="inferred from homology"/>
<gene>
    <name evidence="3" type="ORF">KDA27_20060</name>
</gene>
<sequence length="146" mass="16623">MNPHDKTERSQTERISFELELFHPPEKVWRALTDPQLLSEWLLPIAALDLQPGAEFRFTAPPQPEWDGIVNGRILEADAPRKLSYSWVVGDLDTVVTFTLKPTESGTWLSILHSGFQESQKRNFGGARYGWGLMSDRLVELLSRTS</sequence>
<dbReference type="SUPFAM" id="SSF55961">
    <property type="entry name" value="Bet v1-like"/>
    <property type="match status" value="1"/>
</dbReference>
<dbReference type="AlphaFoldDB" id="A0A956NJB2"/>
<evidence type="ECO:0000256" key="1">
    <source>
        <dbReference type="ARBA" id="ARBA00006817"/>
    </source>
</evidence>
<protein>
    <submittedName>
        <fullName evidence="3">SRPBCC domain-containing protein</fullName>
    </submittedName>
</protein>
<evidence type="ECO:0000313" key="4">
    <source>
        <dbReference type="Proteomes" id="UP000739538"/>
    </source>
</evidence>
<dbReference type="EMBL" id="JAGQHS010000142">
    <property type="protein sequence ID" value="MCA9758099.1"/>
    <property type="molecule type" value="Genomic_DNA"/>
</dbReference>
<feature type="domain" description="Activator of Hsp90 ATPase homologue 1/2-like C-terminal" evidence="2">
    <location>
        <begin position="24"/>
        <end position="142"/>
    </location>
</feature>
<evidence type="ECO:0000313" key="3">
    <source>
        <dbReference type="EMBL" id="MCA9758099.1"/>
    </source>
</evidence>
<dbReference type="Proteomes" id="UP000739538">
    <property type="component" value="Unassembled WGS sequence"/>
</dbReference>
<reference evidence="3" key="1">
    <citation type="submission" date="2020-04" db="EMBL/GenBank/DDBJ databases">
        <authorList>
            <person name="Zhang T."/>
        </authorList>
    </citation>
    <scope>NUCLEOTIDE SEQUENCE</scope>
    <source>
        <strain evidence="3">HKST-UBA02</strain>
    </source>
</reference>
<comment type="caution">
    <text evidence="3">The sequence shown here is derived from an EMBL/GenBank/DDBJ whole genome shotgun (WGS) entry which is preliminary data.</text>
</comment>
<dbReference type="CDD" id="cd07814">
    <property type="entry name" value="SRPBCC_CalC_Aha1-like"/>
    <property type="match status" value="1"/>
</dbReference>
<organism evidence="3 4">
    <name type="scientific">Eiseniibacteriota bacterium</name>
    <dbReference type="NCBI Taxonomy" id="2212470"/>
    <lineage>
        <taxon>Bacteria</taxon>
        <taxon>Candidatus Eiseniibacteriota</taxon>
    </lineage>
</organism>